<proteinExistence type="predicted"/>
<evidence type="ECO:0000256" key="4">
    <source>
        <dbReference type="ARBA" id="ARBA00023136"/>
    </source>
</evidence>
<dbReference type="PANTHER" id="PTHR43019">
    <property type="entry name" value="SERINE ENDOPROTEASE DEGS"/>
    <property type="match status" value="1"/>
</dbReference>
<dbReference type="InterPro" id="IPR009003">
    <property type="entry name" value="Peptidase_S1_PA"/>
</dbReference>
<comment type="subcellular location">
    <subcellularLocation>
        <location evidence="1">Membrane</location>
        <topology evidence="1">Multi-pass membrane protein</topology>
    </subcellularLocation>
</comment>
<keyword evidence="6" id="KW-0378">Hydrolase</keyword>
<dbReference type="Pfam" id="PF13365">
    <property type="entry name" value="Trypsin_2"/>
    <property type="match status" value="1"/>
</dbReference>
<dbReference type="Pfam" id="PF02674">
    <property type="entry name" value="Colicin_V"/>
    <property type="match status" value="1"/>
</dbReference>
<feature type="transmembrane region" description="Helical" evidence="5">
    <location>
        <begin position="30"/>
        <end position="48"/>
    </location>
</feature>
<sequence>MTAALIVDGLIVLAVVAALLSGWRNGALAAVLSAIGVAAGLVAGISVAPRVLRTVDEPSLRLLLLVGILVLLVGIGQIIGSSLGTSVRDRMKARSTQRIDSLFGAVFQFFIALIVIWMISIPVATNLGGSAGQGLRDSRILSNLNAAAPPRLASLPNGVAAMLNESGLPPLVSPWEKAISGEDVEDPAPNVQDPELVHRMRPSIIHVLGDAEVCSRRLMGSGFVVDNDYVVTNAHVVAGTQRVKLDTKLGLKDATVVYYNPEVDIAVLHAPDLNIQPLPWAQRPAQTGDDAMVIGFPHSGPFNAEMARVRDRITIAGPDIYSQGRVERDSYIVRGNIQQGNSGGPLVNTAGEVLGVIFGASVDDSGTGYALTADEVIGQIGDVTQLNLPVETGECVAH</sequence>
<dbReference type="GO" id="GO:0009403">
    <property type="term" value="P:toxin biosynthetic process"/>
    <property type="evidence" value="ECO:0007669"/>
    <property type="project" value="InterPro"/>
</dbReference>
<feature type="transmembrane region" description="Helical" evidence="5">
    <location>
        <begin position="60"/>
        <end position="80"/>
    </location>
</feature>
<feature type="transmembrane region" description="Helical" evidence="5">
    <location>
        <begin position="101"/>
        <end position="120"/>
    </location>
</feature>
<dbReference type="PRINTS" id="PR00834">
    <property type="entry name" value="PROTEASES2C"/>
</dbReference>
<dbReference type="AlphaFoldDB" id="A0A3M0GPP5"/>
<dbReference type="InterPro" id="IPR047680">
    <property type="entry name" value="MarP-like"/>
</dbReference>
<evidence type="ECO:0000313" key="6">
    <source>
        <dbReference type="EMBL" id="RMB63663.1"/>
    </source>
</evidence>
<comment type="caution">
    <text evidence="6">The sequence shown here is derived from an EMBL/GenBank/DDBJ whole genome shotgun (WGS) entry which is preliminary data.</text>
</comment>
<keyword evidence="3 5" id="KW-1133">Transmembrane helix</keyword>
<dbReference type="EMBL" id="REGC01000002">
    <property type="protein sequence ID" value="RMB63663.1"/>
    <property type="molecule type" value="Genomic_DNA"/>
</dbReference>
<dbReference type="PANTHER" id="PTHR43019:SF23">
    <property type="entry name" value="PROTEASE DO-LIKE 5, CHLOROPLASTIC"/>
    <property type="match status" value="1"/>
</dbReference>
<dbReference type="InterPro" id="IPR001940">
    <property type="entry name" value="Peptidase_S1C"/>
</dbReference>
<dbReference type="InterPro" id="IPR003825">
    <property type="entry name" value="Colicin-V_CvpA"/>
</dbReference>
<organism evidence="6 7">
    <name type="scientific">Corynebacterium macginleyi</name>
    <dbReference type="NCBI Taxonomy" id="38290"/>
    <lineage>
        <taxon>Bacteria</taxon>
        <taxon>Bacillati</taxon>
        <taxon>Actinomycetota</taxon>
        <taxon>Actinomycetes</taxon>
        <taxon>Mycobacteriales</taxon>
        <taxon>Corynebacteriaceae</taxon>
        <taxon>Corynebacterium</taxon>
    </lineage>
</organism>
<keyword evidence="4 5" id="KW-0472">Membrane</keyword>
<evidence type="ECO:0000256" key="1">
    <source>
        <dbReference type="ARBA" id="ARBA00004141"/>
    </source>
</evidence>
<evidence type="ECO:0000256" key="2">
    <source>
        <dbReference type="ARBA" id="ARBA00022692"/>
    </source>
</evidence>
<accession>A0A3M0GPP5</accession>
<dbReference type="SUPFAM" id="SSF50494">
    <property type="entry name" value="Trypsin-like serine proteases"/>
    <property type="match status" value="1"/>
</dbReference>
<keyword evidence="6" id="KW-0645">Protease</keyword>
<gene>
    <name evidence="6" type="ORF">D9543_02295</name>
</gene>
<dbReference type="InterPro" id="IPR043504">
    <property type="entry name" value="Peptidase_S1_PA_chymotrypsin"/>
</dbReference>
<dbReference type="GO" id="GO:0006508">
    <property type="term" value="P:proteolysis"/>
    <property type="evidence" value="ECO:0007669"/>
    <property type="project" value="UniProtKB-KW"/>
</dbReference>
<protein>
    <submittedName>
        <fullName evidence="6">Serine protease</fullName>
    </submittedName>
</protein>
<name>A0A3M0GPP5_9CORY</name>
<dbReference type="GO" id="GO:0016020">
    <property type="term" value="C:membrane"/>
    <property type="evidence" value="ECO:0007669"/>
    <property type="project" value="UniProtKB-SubCell"/>
</dbReference>
<dbReference type="NCBIfam" id="NF033740">
    <property type="entry name" value="MarP_fam_protase"/>
    <property type="match status" value="1"/>
</dbReference>
<dbReference type="Gene3D" id="2.40.10.10">
    <property type="entry name" value="Trypsin-like serine proteases"/>
    <property type="match status" value="2"/>
</dbReference>
<evidence type="ECO:0000256" key="5">
    <source>
        <dbReference type="SAM" id="Phobius"/>
    </source>
</evidence>
<evidence type="ECO:0000313" key="7">
    <source>
        <dbReference type="Proteomes" id="UP000270649"/>
    </source>
</evidence>
<dbReference type="Proteomes" id="UP000270649">
    <property type="component" value="Unassembled WGS sequence"/>
</dbReference>
<evidence type="ECO:0000256" key="3">
    <source>
        <dbReference type="ARBA" id="ARBA00022989"/>
    </source>
</evidence>
<feature type="transmembrane region" description="Helical" evidence="5">
    <location>
        <begin position="6"/>
        <end position="23"/>
    </location>
</feature>
<dbReference type="GO" id="GO:0004252">
    <property type="term" value="F:serine-type endopeptidase activity"/>
    <property type="evidence" value="ECO:0007669"/>
    <property type="project" value="InterPro"/>
</dbReference>
<keyword evidence="2 5" id="KW-0812">Transmembrane</keyword>
<dbReference type="RefSeq" id="WP_121927411.1">
    <property type="nucleotide sequence ID" value="NZ_JAACCH010000011.1"/>
</dbReference>
<reference evidence="6 7" key="1">
    <citation type="submission" date="2018-10" db="EMBL/GenBank/DDBJ databases">
        <title>Corynebacterium macginleyi genome sequencing and assembly of the type strain and two clinical samples.</title>
        <authorList>
            <person name="Bernier A.-M."/>
            <person name="Bernard K."/>
        </authorList>
    </citation>
    <scope>NUCLEOTIDE SEQUENCE [LARGE SCALE GENOMIC DNA]</scope>
    <source>
        <strain evidence="6 7">NML 120205</strain>
    </source>
</reference>